<dbReference type="GO" id="GO:0007052">
    <property type="term" value="P:mitotic spindle organization"/>
    <property type="evidence" value="ECO:0007669"/>
    <property type="project" value="TreeGrafter"/>
</dbReference>
<reference evidence="7" key="1">
    <citation type="submission" date="2015-04" db="EMBL/GenBank/DDBJ databases">
        <authorList>
            <consortium name="Pathogen Informatics"/>
        </authorList>
    </citation>
    <scope>NUCLEOTIDE SEQUENCE [LARGE SCALE GENOMIC DNA]</scope>
    <source>
        <strain evidence="7">8A</strain>
    </source>
</reference>
<dbReference type="Gene3D" id="2.160.10.10">
    <property type="entry name" value="Hexapeptide repeat proteins"/>
    <property type="match status" value="1"/>
</dbReference>
<comment type="function">
    <text evidence="6">Part of the dynactin complex that activates the molecular motor dynein for ultra-processive transport along microtubules.</text>
</comment>
<dbReference type="EMBL" id="CVMV01000016">
    <property type="protein sequence ID" value="CRG93407.1"/>
    <property type="molecule type" value="Genomic_DNA"/>
</dbReference>
<keyword evidence="5" id="KW-0206">Cytoskeleton</keyword>
<comment type="caution">
    <text evidence="7">The sequence shown here is derived from an EMBL/GenBank/DDBJ whole genome shotgun (WGS) entry which is preliminary data.</text>
</comment>
<name>A0A1J1GQ40_PLAGA</name>
<dbReference type="OrthoDB" id="2355at2759"/>
<dbReference type="PANTHER" id="PTHR13072:SF0">
    <property type="entry name" value="DYNACTIN SUBUNIT 6"/>
    <property type="match status" value="1"/>
</dbReference>
<dbReference type="GO" id="GO:0070840">
    <property type="term" value="F:dynein complex binding"/>
    <property type="evidence" value="ECO:0007669"/>
    <property type="project" value="TreeGrafter"/>
</dbReference>
<dbReference type="Proteomes" id="UP000220797">
    <property type="component" value="Unassembled WGS sequence"/>
</dbReference>
<dbReference type="VEuPathDB" id="PlasmoDB:PGAL8A_00111300"/>
<keyword evidence="8" id="KW-1185">Reference proteome</keyword>
<evidence type="ECO:0000256" key="5">
    <source>
        <dbReference type="ARBA" id="ARBA00023212"/>
    </source>
</evidence>
<dbReference type="PANTHER" id="PTHR13072">
    <property type="entry name" value="DYNACTIN 6"/>
    <property type="match status" value="1"/>
</dbReference>
<gene>
    <name evidence="7" type="ORF">PGAL8A_00111300</name>
</gene>
<dbReference type="GeneID" id="39729638"/>
<comment type="similarity">
    <text evidence="2">Belongs to the dynactin subunits 5/6 family. Dynactin subunit 6 subfamily.</text>
</comment>
<evidence type="ECO:0000256" key="1">
    <source>
        <dbReference type="ARBA" id="ARBA00004245"/>
    </source>
</evidence>
<dbReference type="SUPFAM" id="SSF51161">
    <property type="entry name" value="Trimeric LpxA-like enzymes"/>
    <property type="match status" value="1"/>
</dbReference>
<dbReference type="InterPro" id="IPR011004">
    <property type="entry name" value="Trimer_LpxA-like_sf"/>
</dbReference>
<sequence>MSKEHFRKLLSLDLDRDIKESKHFIRKEAPIYESDLSHTSSNIEQNSNSLLGLLSIKTSTDDSKNSIKSEILCTYKRVSSLSEYIFKFKKLKTENNTFESNIFRKFNTNKKNLELSDLDADPNLSSEYDSTFSEASVIKEIKNDYSNNENNSKHTDTFGDDIYKHNSKNKFPIRNSENFKNYMKIEKSPLSFYLNTIYKIDTYNFNKERVFSKEALSFVKINKEINKKDLINDIREVVSHSDNISYNYMLKKNAINYILKWIRRHNELINGYTQNNEKKVKKTFYKNRRIVKKIYVKDIKNKKIMKELTYNENKKLLKNIWDRKNYLYNKKNNHYFLKFFFDYIISFYSKTKRKYLSPKRNLNYFERYVIKFLFQNLHKEDMFKFKSISLNSIMDKNEKIENVEEMDNEASFIFSEINENVNIGKGNIIFPGCNVIVKKAKIYIGENNLFEDNVTIINNTNKNMYIGNYNIFRSGTCITDSLKIGNKNYFDYKCHIYNSKIGCSSFIGVNMFIDHRWTIKKNLKIVDNILTNMNPVFVEENIHEINLRYNYLKNSE</sequence>
<dbReference type="GO" id="GO:0005869">
    <property type="term" value="C:dynactin complex"/>
    <property type="evidence" value="ECO:0007669"/>
    <property type="project" value="InterPro"/>
</dbReference>
<evidence type="ECO:0000256" key="2">
    <source>
        <dbReference type="ARBA" id="ARBA00007719"/>
    </source>
</evidence>
<dbReference type="InterPro" id="IPR027777">
    <property type="entry name" value="DCTN6"/>
</dbReference>
<protein>
    <recommendedName>
        <fullName evidence="3">Dynactin subunit 6</fullName>
    </recommendedName>
</protein>
<evidence type="ECO:0000256" key="4">
    <source>
        <dbReference type="ARBA" id="ARBA00022490"/>
    </source>
</evidence>
<evidence type="ECO:0000313" key="7">
    <source>
        <dbReference type="EMBL" id="CRG93407.1"/>
    </source>
</evidence>
<dbReference type="OMA" id="PTIGDHN"/>
<accession>A0A1J1GQ40</accession>
<evidence type="ECO:0000313" key="8">
    <source>
        <dbReference type="Proteomes" id="UP000220797"/>
    </source>
</evidence>
<dbReference type="RefSeq" id="XP_028526229.1">
    <property type="nucleotide sequence ID" value="XM_028673899.1"/>
</dbReference>
<proteinExistence type="inferred from homology"/>
<organism evidence="7 8">
    <name type="scientific">Plasmodium gallinaceum</name>
    <dbReference type="NCBI Taxonomy" id="5849"/>
    <lineage>
        <taxon>Eukaryota</taxon>
        <taxon>Sar</taxon>
        <taxon>Alveolata</taxon>
        <taxon>Apicomplexa</taxon>
        <taxon>Aconoidasida</taxon>
        <taxon>Haemosporida</taxon>
        <taxon>Plasmodiidae</taxon>
        <taxon>Plasmodium</taxon>
        <taxon>Plasmodium (Haemamoeba)</taxon>
    </lineage>
</organism>
<evidence type="ECO:0000256" key="3">
    <source>
        <dbReference type="ARBA" id="ARBA00016573"/>
    </source>
</evidence>
<dbReference type="AlphaFoldDB" id="A0A1J1GQ40"/>
<comment type="subcellular location">
    <subcellularLocation>
        <location evidence="1">Cytoplasm</location>
        <location evidence="1">Cytoskeleton</location>
    </subcellularLocation>
</comment>
<keyword evidence="4" id="KW-0963">Cytoplasm</keyword>
<evidence type="ECO:0000256" key="6">
    <source>
        <dbReference type="ARBA" id="ARBA00034687"/>
    </source>
</evidence>